<evidence type="ECO:0000313" key="3">
    <source>
        <dbReference type="Proteomes" id="UP000307592"/>
    </source>
</evidence>
<dbReference type="EMBL" id="SBIJ01000002">
    <property type="protein sequence ID" value="TNH44933.1"/>
    <property type="molecule type" value="Genomic_DNA"/>
</dbReference>
<feature type="signal peptide" evidence="1">
    <location>
        <begin position="1"/>
        <end position="28"/>
    </location>
</feature>
<proteinExistence type="predicted"/>
<accession>A0A5C4RLF5</accession>
<evidence type="ECO:0000256" key="1">
    <source>
        <dbReference type="SAM" id="SignalP"/>
    </source>
</evidence>
<evidence type="ECO:0008006" key="4">
    <source>
        <dbReference type="Google" id="ProtNLM"/>
    </source>
</evidence>
<protein>
    <recommendedName>
        <fullName evidence="4">DUF1795 domain-containing protein</fullName>
    </recommendedName>
</protein>
<dbReference type="AlphaFoldDB" id="A0A5C4RLF5"/>
<sequence>MGQWRSRFNGRIILLSVAILSFSISAIAAGPDCSDINGWATQLTANSLNDFGIDRHNIDFDKTQTSLILSEKLNKSEVAIILQREIAKAEREKILNDKHEFDDVYLSQSIYRQMYHVTFTNKSRDKLSFITTTLASDDECSIGIENIYQISKEIQKY</sequence>
<dbReference type="RefSeq" id="WP_139654401.1">
    <property type="nucleotide sequence ID" value="NZ_CAWOQH010000112.1"/>
</dbReference>
<keyword evidence="1" id="KW-0732">Signal</keyword>
<dbReference type="Proteomes" id="UP000307592">
    <property type="component" value="Unassembled WGS sequence"/>
</dbReference>
<gene>
    <name evidence="2" type="ORF">EP164_02035</name>
</gene>
<evidence type="ECO:0000313" key="2">
    <source>
        <dbReference type="EMBL" id="TNH44933.1"/>
    </source>
</evidence>
<feature type="chain" id="PRO_5022910537" description="DUF1795 domain-containing protein" evidence="1">
    <location>
        <begin position="29"/>
        <end position="157"/>
    </location>
</feature>
<organism evidence="2 3">
    <name type="scientific">Photorhabdus luminescens subsp. sonorensis</name>
    <dbReference type="NCBI Taxonomy" id="1173677"/>
    <lineage>
        <taxon>Bacteria</taxon>
        <taxon>Pseudomonadati</taxon>
        <taxon>Pseudomonadota</taxon>
        <taxon>Gammaproteobacteria</taxon>
        <taxon>Enterobacterales</taxon>
        <taxon>Morganellaceae</taxon>
        <taxon>Photorhabdus</taxon>
    </lineage>
</organism>
<comment type="caution">
    <text evidence="2">The sequence shown here is derived from an EMBL/GenBank/DDBJ whole genome shotgun (WGS) entry which is preliminary data.</text>
</comment>
<name>A0A5C4RLF5_PHOLU</name>
<reference evidence="2 3" key="1">
    <citation type="submission" date="2019-01" db="EMBL/GenBank/DDBJ databases">
        <title>Draft genome assembly of Photorhabdus luminescens subsp. sonorensis Caborca.</title>
        <authorList>
            <person name="Duong D.A."/>
            <person name="Espinosa-Artiles P."/>
            <person name="Orozco R.A."/>
            <person name="Molnar I."/>
            <person name="Stock P."/>
        </authorList>
    </citation>
    <scope>NUCLEOTIDE SEQUENCE [LARGE SCALE GENOMIC DNA]</scope>
    <source>
        <strain evidence="2 3">Caborca</strain>
    </source>
</reference>